<evidence type="ECO:0000313" key="2">
    <source>
        <dbReference type="Proteomes" id="UP000095283"/>
    </source>
</evidence>
<keyword evidence="1" id="KW-0472">Membrane</keyword>
<proteinExistence type="predicted"/>
<dbReference type="Proteomes" id="UP000095283">
    <property type="component" value="Unplaced"/>
</dbReference>
<dbReference type="WBParaSite" id="Hba_00971">
    <property type="protein sequence ID" value="Hba_00971"/>
    <property type="gene ID" value="Hba_00971"/>
</dbReference>
<accession>A0A1I7W8K0</accession>
<feature type="transmembrane region" description="Helical" evidence="1">
    <location>
        <begin position="71"/>
        <end position="93"/>
    </location>
</feature>
<evidence type="ECO:0000313" key="3">
    <source>
        <dbReference type="WBParaSite" id="Hba_00971"/>
    </source>
</evidence>
<dbReference type="AlphaFoldDB" id="A0A1I7W8K0"/>
<keyword evidence="1" id="KW-0812">Transmembrane</keyword>
<protein>
    <submittedName>
        <fullName evidence="3">G-patch domain-containing protein</fullName>
    </submittedName>
</protein>
<sequence length="99" mass="11730">MNVLKFVAGQNGDGIGLSKSDTRCTRRQRDRSEIDTHKKLSIERQKIRNKAFIPRTPSVNRTLNPLDDKRMMMMMMMMIMIMQKFPFIPRIFLNFFGFI</sequence>
<organism evidence="2 3">
    <name type="scientific">Heterorhabditis bacteriophora</name>
    <name type="common">Entomopathogenic nematode worm</name>
    <dbReference type="NCBI Taxonomy" id="37862"/>
    <lineage>
        <taxon>Eukaryota</taxon>
        <taxon>Metazoa</taxon>
        <taxon>Ecdysozoa</taxon>
        <taxon>Nematoda</taxon>
        <taxon>Chromadorea</taxon>
        <taxon>Rhabditida</taxon>
        <taxon>Rhabditina</taxon>
        <taxon>Rhabditomorpha</taxon>
        <taxon>Strongyloidea</taxon>
        <taxon>Heterorhabditidae</taxon>
        <taxon>Heterorhabditis</taxon>
    </lineage>
</organism>
<keyword evidence="2" id="KW-1185">Reference proteome</keyword>
<name>A0A1I7W8K0_HETBA</name>
<reference evidence="3" key="1">
    <citation type="submission" date="2016-11" db="UniProtKB">
        <authorList>
            <consortium name="WormBaseParasite"/>
        </authorList>
    </citation>
    <scope>IDENTIFICATION</scope>
</reference>
<keyword evidence="1" id="KW-1133">Transmembrane helix</keyword>
<evidence type="ECO:0000256" key="1">
    <source>
        <dbReference type="SAM" id="Phobius"/>
    </source>
</evidence>